<comment type="caution">
    <text evidence="1">The sequence shown here is derived from an EMBL/GenBank/DDBJ whole genome shotgun (WGS) entry which is preliminary data.</text>
</comment>
<keyword evidence="2" id="KW-1185">Reference proteome</keyword>
<accession>A0ABV7BEK0</accession>
<evidence type="ECO:0000313" key="1">
    <source>
        <dbReference type="EMBL" id="MFC2996021.1"/>
    </source>
</evidence>
<dbReference type="Proteomes" id="UP001595455">
    <property type="component" value="Unassembled WGS sequence"/>
</dbReference>
<name>A0ABV7BEK0_9GAMM</name>
<organism evidence="1 2">
    <name type="scientific">Acinetobacter sichuanensis</name>
    <dbReference type="NCBI Taxonomy" id="2136183"/>
    <lineage>
        <taxon>Bacteria</taxon>
        <taxon>Pseudomonadati</taxon>
        <taxon>Pseudomonadota</taxon>
        <taxon>Gammaproteobacteria</taxon>
        <taxon>Moraxellales</taxon>
        <taxon>Moraxellaceae</taxon>
        <taxon>Acinetobacter</taxon>
    </lineage>
</organism>
<reference evidence="2" key="1">
    <citation type="journal article" date="2019" name="Int. J. Syst. Evol. Microbiol.">
        <title>The Global Catalogue of Microorganisms (GCM) 10K type strain sequencing project: providing services to taxonomists for standard genome sequencing and annotation.</title>
        <authorList>
            <consortium name="The Broad Institute Genomics Platform"/>
            <consortium name="The Broad Institute Genome Sequencing Center for Infectious Disease"/>
            <person name="Wu L."/>
            <person name="Ma J."/>
        </authorList>
    </citation>
    <scope>NUCLEOTIDE SEQUENCE [LARGE SCALE GENOMIC DNA]</scope>
    <source>
        <strain evidence="2">KCTC 62575</strain>
    </source>
</reference>
<sequence>MDHNVETGTNRGSIELLKSTRPIVMMLVPLKLSPLCSATADVPIVPGICAFSEALLFGTTDSVMKQLTKSFIFV</sequence>
<dbReference type="RefSeq" id="WP_235831665.1">
    <property type="nucleotide sequence ID" value="NZ_JBHRSF010000050.1"/>
</dbReference>
<gene>
    <name evidence="1" type="ORF">ACFODO_12235</name>
</gene>
<protein>
    <submittedName>
        <fullName evidence="1">Uncharacterized protein</fullName>
    </submittedName>
</protein>
<dbReference type="EMBL" id="JBHRSF010000050">
    <property type="protein sequence ID" value="MFC2996021.1"/>
    <property type="molecule type" value="Genomic_DNA"/>
</dbReference>
<proteinExistence type="predicted"/>
<evidence type="ECO:0000313" key="2">
    <source>
        <dbReference type="Proteomes" id="UP001595455"/>
    </source>
</evidence>